<dbReference type="RefSeq" id="WP_265990489.1">
    <property type="nucleotide sequence ID" value="NZ_CP110973.1"/>
</dbReference>
<dbReference type="Gene3D" id="3.40.50.2000">
    <property type="entry name" value="Glycogen Phosphorylase B"/>
    <property type="match status" value="2"/>
</dbReference>
<evidence type="ECO:0000256" key="1">
    <source>
        <dbReference type="ARBA" id="ARBA00022676"/>
    </source>
</evidence>
<dbReference type="Pfam" id="PF01075">
    <property type="entry name" value="Glyco_transf_9"/>
    <property type="match status" value="1"/>
</dbReference>
<dbReference type="SUPFAM" id="SSF53756">
    <property type="entry name" value="UDP-Glycosyltransferase/glycogen phosphorylase"/>
    <property type="match status" value="1"/>
</dbReference>
<dbReference type="InterPro" id="IPR002201">
    <property type="entry name" value="Glyco_trans_9"/>
</dbReference>
<dbReference type="PANTHER" id="PTHR30160:SF1">
    <property type="entry name" value="LIPOPOLYSACCHARIDE 1,2-N-ACETYLGLUCOSAMINETRANSFERASE-RELATED"/>
    <property type="match status" value="1"/>
</dbReference>
<proteinExistence type="predicted"/>
<evidence type="ECO:0000313" key="3">
    <source>
        <dbReference type="EMBL" id="MFD1139812.1"/>
    </source>
</evidence>
<reference evidence="4" key="1">
    <citation type="journal article" date="2019" name="Int. J. Syst. Evol. Microbiol.">
        <title>The Global Catalogue of Microorganisms (GCM) 10K type strain sequencing project: providing services to taxonomists for standard genome sequencing and annotation.</title>
        <authorList>
            <consortium name="The Broad Institute Genomics Platform"/>
            <consortium name="The Broad Institute Genome Sequencing Center for Infectious Disease"/>
            <person name="Wu L."/>
            <person name="Ma J."/>
        </authorList>
    </citation>
    <scope>NUCLEOTIDE SEQUENCE [LARGE SCALE GENOMIC DNA]</scope>
    <source>
        <strain evidence="4">CCUG 55608</strain>
    </source>
</reference>
<evidence type="ECO:0000313" key="4">
    <source>
        <dbReference type="Proteomes" id="UP001597116"/>
    </source>
</evidence>
<gene>
    <name evidence="3" type="ORF">ACFQ4C_01770</name>
</gene>
<dbReference type="Proteomes" id="UP001597116">
    <property type="component" value="Unassembled WGS sequence"/>
</dbReference>
<keyword evidence="2" id="KW-0808">Transferase</keyword>
<dbReference type="PANTHER" id="PTHR30160">
    <property type="entry name" value="TETRAACYLDISACCHARIDE 4'-KINASE-RELATED"/>
    <property type="match status" value="1"/>
</dbReference>
<protein>
    <submittedName>
        <fullName evidence="3">Glycosyltransferase family 9 protein</fullName>
    </submittedName>
</protein>
<dbReference type="EMBL" id="JBHTLP010000001">
    <property type="protein sequence ID" value="MFD1139812.1"/>
    <property type="molecule type" value="Genomic_DNA"/>
</dbReference>
<comment type="caution">
    <text evidence="3">The sequence shown here is derived from an EMBL/GenBank/DDBJ whole genome shotgun (WGS) entry which is preliminary data.</text>
</comment>
<accession>A0ABW3Q2S8</accession>
<dbReference type="InterPro" id="IPR051199">
    <property type="entry name" value="LPS_LOS_Heptosyltrfase"/>
</dbReference>
<organism evidence="3 4">
    <name type="scientific">Larkinella insperata</name>
    <dbReference type="NCBI Taxonomy" id="332158"/>
    <lineage>
        <taxon>Bacteria</taxon>
        <taxon>Pseudomonadati</taxon>
        <taxon>Bacteroidota</taxon>
        <taxon>Cytophagia</taxon>
        <taxon>Cytophagales</taxon>
        <taxon>Spirosomataceae</taxon>
        <taxon>Larkinella</taxon>
    </lineage>
</organism>
<dbReference type="CDD" id="cd03789">
    <property type="entry name" value="GT9_LPS_heptosyltransferase"/>
    <property type="match status" value="1"/>
</dbReference>
<sequence>MNKITDALGRTPETIGIFRAIKLGDLLVAVPALRALRRAFPKAHIALIGLPWAADFVDRFPEYLDEFIPFPGWPGLPEQPVDPEKTTAFLNGMQKRRFDLVLQMQGNGTCVNPMMALLGARQTAGYYPAALPQYCLDADFYLPYPEGQHEIRRHVQLMEFLGLPAQGYDLEFPLTAADQQRAREVEELQQLASDPYVCIHAGGISARRWPESRFAQVADTLAEKGYRIVLTGTAGETPIVEKVQNLMKAPAISLAGKTDLGVIGRVLRGASLLVSNDTGVSHIASALKTPSVIIYSTSRPEEWGPLNQNLHRAVRETADPQRVTDEALTVLAP</sequence>
<keyword evidence="1" id="KW-0328">Glycosyltransferase</keyword>
<keyword evidence="4" id="KW-1185">Reference proteome</keyword>
<evidence type="ECO:0000256" key="2">
    <source>
        <dbReference type="ARBA" id="ARBA00022679"/>
    </source>
</evidence>
<name>A0ABW3Q2S8_9BACT</name>